<evidence type="ECO:0000313" key="2">
    <source>
        <dbReference type="EMBL" id="EJT45328.1"/>
    </source>
</evidence>
<reference evidence="2 3" key="1">
    <citation type="journal article" date="2012" name="Eukaryot. Cell">
        <title>Draft genome sequence of CBS 2479, the standard type strain of Trichosporon asahii.</title>
        <authorList>
            <person name="Yang R.Y."/>
            <person name="Li H.T."/>
            <person name="Zhu H."/>
            <person name="Zhou G.P."/>
            <person name="Wang M."/>
            <person name="Wang L."/>
        </authorList>
    </citation>
    <scope>NUCLEOTIDE SEQUENCE [LARGE SCALE GENOMIC DNA]</scope>
    <source>
        <strain evidence="3">ATCC 90039 / CBS 2479 / JCM 2466 / KCTC 7840 / NCYC 2677 / UAMH 7654</strain>
    </source>
</reference>
<evidence type="ECO:0000313" key="3">
    <source>
        <dbReference type="Proteomes" id="UP000002748"/>
    </source>
</evidence>
<evidence type="ECO:0000256" key="1">
    <source>
        <dbReference type="SAM" id="MobiDB-lite"/>
    </source>
</evidence>
<comment type="caution">
    <text evidence="2">The sequence shown here is derived from an EMBL/GenBank/DDBJ whole genome shotgun (WGS) entry which is preliminary data.</text>
</comment>
<protein>
    <submittedName>
        <fullName evidence="2">Uncharacterized protein</fullName>
    </submittedName>
</protein>
<feature type="compositionally biased region" description="Basic and acidic residues" evidence="1">
    <location>
        <begin position="84"/>
        <end position="93"/>
    </location>
</feature>
<name>J5Q3S7_TRIAS</name>
<dbReference type="HOGENOM" id="CLU_2401240_0_0_1"/>
<dbReference type="GeneID" id="25989737"/>
<dbReference type="AlphaFoldDB" id="J5Q3S7"/>
<accession>J5Q3S7</accession>
<feature type="compositionally biased region" description="Gly residues" evidence="1">
    <location>
        <begin position="51"/>
        <end position="78"/>
    </location>
</feature>
<dbReference type="RefSeq" id="XP_014176909.1">
    <property type="nucleotide sequence ID" value="XM_014321434.1"/>
</dbReference>
<gene>
    <name evidence="2" type="ORF">A1Q1_06225</name>
</gene>
<proteinExistence type="predicted"/>
<dbReference type="EMBL" id="ALBS01000328">
    <property type="protein sequence ID" value="EJT45328.1"/>
    <property type="molecule type" value="Genomic_DNA"/>
</dbReference>
<dbReference type="VEuPathDB" id="FungiDB:A1Q1_06225"/>
<feature type="region of interest" description="Disordered" evidence="1">
    <location>
        <begin position="44"/>
        <end position="93"/>
    </location>
</feature>
<organism evidence="2 3">
    <name type="scientific">Trichosporon asahii var. asahii (strain ATCC 90039 / CBS 2479 / JCM 2466 / KCTC 7840 / NBRC 103889/ NCYC 2677 / UAMH 7654)</name>
    <name type="common">Yeast</name>
    <dbReference type="NCBI Taxonomy" id="1186058"/>
    <lineage>
        <taxon>Eukaryota</taxon>
        <taxon>Fungi</taxon>
        <taxon>Dikarya</taxon>
        <taxon>Basidiomycota</taxon>
        <taxon>Agaricomycotina</taxon>
        <taxon>Tremellomycetes</taxon>
        <taxon>Trichosporonales</taxon>
        <taxon>Trichosporonaceae</taxon>
        <taxon>Trichosporon</taxon>
    </lineage>
</organism>
<sequence length="93" mass="9075">MRLALLFTIACAAAAPIDIPIGAVLPGPLAGAVAMNPHRDAAAVPVSQDTTGGGPTSLESSGGGPSNNGLGLEQGGMRGVPEAIKNDMKQISG</sequence>
<dbReference type="Proteomes" id="UP000002748">
    <property type="component" value="Unassembled WGS sequence"/>
</dbReference>
<dbReference type="KEGG" id="tasa:A1Q1_06225"/>